<sequence>MLTLLAIFQDGYMSTTNTVVASSAGTTASGPVPVHRIVDVDGIPMSALLIEVPEPRAVILAVHGGATNSAYFDCPGHPRLSLLHTAAALGFTVLALDRPGYGSSNPHATELVDPDVRVDVTYAALERHLEGIDRGAGIFVLAHSIGCELATRLAADDRGDAFLGIELSGTGREQQPLAQEILGVTARNADPIAVRELLWQPSRLYPEELFGGLPIASRTPKYEGDVVRSWPRENFPNLAARVNIPVHFTAGEYEHVWRNDPEALLTVAELFTAAPRVVVDKQFDGGHNLSLGYTATAYHLRVLAFVEECIAGRSEFADLTTDDSTAAHASHGR</sequence>
<gene>
    <name evidence="2" type="ORF">FNL38_106102</name>
</gene>
<dbReference type="GO" id="GO:0016787">
    <property type="term" value="F:hydrolase activity"/>
    <property type="evidence" value="ECO:0007669"/>
    <property type="project" value="UniProtKB-KW"/>
</dbReference>
<dbReference type="EMBL" id="VNIQ01000006">
    <property type="protein sequence ID" value="TYQ02283.1"/>
    <property type="molecule type" value="Genomic_DNA"/>
</dbReference>
<dbReference type="AlphaFoldDB" id="A0A652YKY0"/>
<name>A0A652YKY0_NOCGL</name>
<keyword evidence="2" id="KW-0378">Hydrolase</keyword>
<dbReference type="InterPro" id="IPR000073">
    <property type="entry name" value="AB_hydrolase_1"/>
</dbReference>
<protein>
    <submittedName>
        <fullName evidence="2">Alpha/beta hydrolase family protein</fullName>
    </submittedName>
</protein>
<proteinExistence type="predicted"/>
<dbReference type="Pfam" id="PF12697">
    <property type="entry name" value="Abhydrolase_6"/>
    <property type="match status" value="1"/>
</dbReference>
<dbReference type="Gene3D" id="3.40.50.1820">
    <property type="entry name" value="alpha/beta hydrolase"/>
    <property type="match status" value="1"/>
</dbReference>
<dbReference type="SUPFAM" id="SSF53474">
    <property type="entry name" value="alpha/beta-Hydrolases"/>
    <property type="match status" value="1"/>
</dbReference>
<organism evidence="2">
    <name type="scientific">Nocardia globerula</name>
    <dbReference type="NCBI Taxonomy" id="1818"/>
    <lineage>
        <taxon>Bacteria</taxon>
        <taxon>Bacillati</taxon>
        <taxon>Actinomycetota</taxon>
        <taxon>Actinomycetes</taxon>
        <taxon>Mycobacteriales</taxon>
        <taxon>Nocardiaceae</taxon>
        <taxon>Nocardia</taxon>
    </lineage>
</organism>
<reference evidence="2" key="1">
    <citation type="submission" date="2019-07" db="EMBL/GenBank/DDBJ databases">
        <title>Genomic Encyclopedia of Type Strains, Phase IV (KMG-IV): sequencing the most valuable type-strain genomes for metagenomic binning, comparative biology and taxonomic classification.</title>
        <authorList>
            <person name="Goeker M."/>
        </authorList>
    </citation>
    <scope>NUCLEOTIDE SEQUENCE</scope>
    <source>
        <strain evidence="2">DSM 44596</strain>
    </source>
</reference>
<comment type="caution">
    <text evidence="2">The sequence shown here is derived from an EMBL/GenBank/DDBJ whole genome shotgun (WGS) entry which is preliminary data.</text>
</comment>
<evidence type="ECO:0000313" key="2">
    <source>
        <dbReference type="EMBL" id="TYQ02283.1"/>
    </source>
</evidence>
<feature type="domain" description="AB hydrolase-1" evidence="1">
    <location>
        <begin position="59"/>
        <end position="289"/>
    </location>
</feature>
<evidence type="ECO:0000259" key="1">
    <source>
        <dbReference type="Pfam" id="PF12697"/>
    </source>
</evidence>
<accession>A0A652YKY0</accession>
<dbReference type="InterPro" id="IPR029058">
    <property type="entry name" value="AB_hydrolase_fold"/>
</dbReference>